<dbReference type="Pfam" id="PF01966">
    <property type="entry name" value="HD"/>
    <property type="match status" value="1"/>
</dbReference>
<comment type="caution">
    <text evidence="2">The sequence shown here is derived from an EMBL/GenBank/DDBJ whole genome shotgun (WGS) entry which is preliminary data.</text>
</comment>
<feature type="domain" description="HD" evidence="1">
    <location>
        <begin position="23"/>
        <end position="112"/>
    </location>
</feature>
<evidence type="ECO:0000259" key="1">
    <source>
        <dbReference type="Pfam" id="PF01966"/>
    </source>
</evidence>
<protein>
    <submittedName>
        <fullName evidence="2">HDIG domain-containing protein</fullName>
    </submittedName>
</protein>
<evidence type="ECO:0000313" key="2">
    <source>
        <dbReference type="EMBL" id="HEQ88318.1"/>
    </source>
</evidence>
<proteinExistence type="predicted"/>
<dbReference type="InterPro" id="IPR006675">
    <property type="entry name" value="HDIG_dom"/>
</dbReference>
<gene>
    <name evidence="2" type="ORF">ENP06_02775</name>
</gene>
<dbReference type="SUPFAM" id="SSF109604">
    <property type="entry name" value="HD-domain/PDEase-like"/>
    <property type="match status" value="1"/>
</dbReference>
<name>A0A7V1ZHX1_9BACT</name>
<dbReference type="EMBL" id="DSHW01000208">
    <property type="protein sequence ID" value="HEQ88318.1"/>
    <property type="molecule type" value="Genomic_DNA"/>
</dbReference>
<organism evidence="2">
    <name type="scientific">Thermoanaerobaculum aquaticum</name>
    <dbReference type="NCBI Taxonomy" id="1312852"/>
    <lineage>
        <taxon>Bacteria</taxon>
        <taxon>Pseudomonadati</taxon>
        <taxon>Acidobacteriota</taxon>
        <taxon>Thermoanaerobaculia</taxon>
        <taxon>Thermoanaerobaculales</taxon>
        <taxon>Thermoanaerobaculaceae</taxon>
        <taxon>Thermoanaerobaculum</taxon>
    </lineage>
</organism>
<dbReference type="InterPro" id="IPR006674">
    <property type="entry name" value="HD_domain"/>
</dbReference>
<dbReference type="NCBIfam" id="TIGR00277">
    <property type="entry name" value="HDIG"/>
    <property type="match status" value="1"/>
</dbReference>
<accession>A0A7V1ZHX1</accession>
<dbReference type="PANTHER" id="PTHR38659:SF1">
    <property type="entry name" value="METAL DEPENDENT PHOSPHOHYDROLASE"/>
    <property type="match status" value="1"/>
</dbReference>
<dbReference type="Gene3D" id="1.10.3210.10">
    <property type="entry name" value="Hypothetical protein af1432"/>
    <property type="match status" value="1"/>
</dbReference>
<dbReference type="PANTHER" id="PTHR38659">
    <property type="entry name" value="METAL-DEPENDENT PHOSPHOHYDROLASE"/>
    <property type="match status" value="1"/>
</dbReference>
<sequence length="187" mass="20967">MAYDRQKAWELLCSWVSSENLRKHCLAVEAAMRAHARRLGEDEEAYGIVGLLHDFDYEKHPTREEHVWVGAKVLREQGWPEAWVRAIEGHASYTGVPRDTNMAKCLFAVDELTGFLVACTLVRPDKNIAALPVESVLKRMKEKAFARSVNREEIVQGAEEIGMPLPDHIAFVRDAMAGIARELGLGG</sequence>
<dbReference type="AlphaFoldDB" id="A0A7V1ZHX1"/>
<reference evidence="2" key="1">
    <citation type="journal article" date="2020" name="mSystems">
        <title>Genome- and Community-Level Interaction Insights into Carbon Utilization and Element Cycling Functions of Hydrothermarchaeota in Hydrothermal Sediment.</title>
        <authorList>
            <person name="Zhou Z."/>
            <person name="Liu Y."/>
            <person name="Xu W."/>
            <person name="Pan J."/>
            <person name="Luo Z.H."/>
            <person name="Li M."/>
        </authorList>
    </citation>
    <scope>NUCLEOTIDE SEQUENCE [LARGE SCALE GENOMIC DNA]</scope>
    <source>
        <strain evidence="2">SpSt-186</strain>
    </source>
</reference>